<dbReference type="PANTHER" id="PTHR35702">
    <property type="entry name" value="EXPRESSED PROTEIN"/>
    <property type="match status" value="1"/>
</dbReference>
<reference evidence="1 2" key="1">
    <citation type="journal article" date="2017" name="Genome Biol.">
        <title>New reference genome sequences of hot pepper reveal the massive evolution of plant disease-resistance genes by retroduplication.</title>
        <authorList>
            <person name="Kim S."/>
            <person name="Park J."/>
            <person name="Yeom S.I."/>
            <person name="Kim Y.M."/>
            <person name="Seo E."/>
            <person name="Kim K.T."/>
            <person name="Kim M.S."/>
            <person name="Lee J.M."/>
            <person name="Cheong K."/>
            <person name="Shin H.S."/>
            <person name="Kim S.B."/>
            <person name="Han K."/>
            <person name="Lee J."/>
            <person name="Park M."/>
            <person name="Lee H.A."/>
            <person name="Lee H.Y."/>
            <person name="Lee Y."/>
            <person name="Oh S."/>
            <person name="Lee J.H."/>
            <person name="Choi E."/>
            <person name="Choi E."/>
            <person name="Lee S.E."/>
            <person name="Jeon J."/>
            <person name="Kim H."/>
            <person name="Choi G."/>
            <person name="Song H."/>
            <person name="Lee J."/>
            <person name="Lee S.C."/>
            <person name="Kwon J.K."/>
            <person name="Lee H.Y."/>
            <person name="Koo N."/>
            <person name="Hong Y."/>
            <person name="Kim R.W."/>
            <person name="Kang W.H."/>
            <person name="Huh J.H."/>
            <person name="Kang B.C."/>
            <person name="Yang T.J."/>
            <person name="Lee Y.H."/>
            <person name="Bennetzen J.L."/>
            <person name="Choi D."/>
        </authorList>
    </citation>
    <scope>NUCLEOTIDE SEQUENCE [LARGE SCALE GENOMIC DNA]</scope>
    <source>
        <strain evidence="2">cv. PBC81</strain>
    </source>
</reference>
<dbReference type="OrthoDB" id="1906723at2759"/>
<name>A0A2G2XQU4_CAPBA</name>
<evidence type="ECO:0000313" key="1">
    <source>
        <dbReference type="EMBL" id="PHT59852.1"/>
    </source>
</evidence>
<dbReference type="EMBL" id="MLFT02000001">
    <property type="protein sequence ID" value="PHT59852.1"/>
    <property type="molecule type" value="Genomic_DNA"/>
</dbReference>
<keyword evidence="2" id="KW-1185">Reference proteome</keyword>
<dbReference type="PANTHER" id="PTHR35702:SF2">
    <property type="match status" value="1"/>
</dbReference>
<sequence>MGGYDTSLFRCLFGAPTFVTKMIWEDAEDKFLLSNRKAHGCTSIPSLPFFCCTSSDVAPHVNTFCNAFPSSHLFSIPFCNDPIMSQPPGVLAPANVVTMPAMAPSIQVHKVRNEATKGSSKLSKGQVLEDAVRSAQQVGNAAATRAFLQAKLIMGPTVSSGLEFVETPYVGGTLVRKLLKVLKHCWGHILEKLLKKKLGGWVFSLEASSVVGLVGRSNVVLLGSRIPDSAELNKVIV</sequence>
<proteinExistence type="predicted"/>
<evidence type="ECO:0000313" key="2">
    <source>
        <dbReference type="Proteomes" id="UP000224567"/>
    </source>
</evidence>
<dbReference type="Proteomes" id="UP000224567">
    <property type="component" value="Unassembled WGS sequence"/>
</dbReference>
<reference evidence="2" key="2">
    <citation type="journal article" date="2017" name="J. Anim. Genet.">
        <title>Multiple reference genome sequences of hot pepper reveal the massive evolution of plant disease resistance genes by retroduplication.</title>
        <authorList>
            <person name="Kim S."/>
            <person name="Park J."/>
            <person name="Yeom S.-I."/>
            <person name="Kim Y.-M."/>
            <person name="Seo E."/>
            <person name="Kim K.-T."/>
            <person name="Kim M.-S."/>
            <person name="Lee J.M."/>
            <person name="Cheong K."/>
            <person name="Shin H.-S."/>
            <person name="Kim S.-B."/>
            <person name="Han K."/>
            <person name="Lee J."/>
            <person name="Park M."/>
            <person name="Lee H.-A."/>
            <person name="Lee H.-Y."/>
            <person name="Lee Y."/>
            <person name="Oh S."/>
            <person name="Lee J.H."/>
            <person name="Choi E."/>
            <person name="Choi E."/>
            <person name="Lee S.E."/>
            <person name="Jeon J."/>
            <person name="Kim H."/>
            <person name="Choi G."/>
            <person name="Song H."/>
            <person name="Lee J."/>
            <person name="Lee S.-C."/>
            <person name="Kwon J.-K."/>
            <person name="Lee H.-Y."/>
            <person name="Koo N."/>
            <person name="Hong Y."/>
            <person name="Kim R.W."/>
            <person name="Kang W.-H."/>
            <person name="Huh J.H."/>
            <person name="Kang B.-C."/>
            <person name="Yang T.-J."/>
            <person name="Lee Y.-H."/>
            <person name="Bennetzen J.L."/>
            <person name="Choi D."/>
        </authorList>
    </citation>
    <scope>NUCLEOTIDE SEQUENCE [LARGE SCALE GENOMIC DNA]</scope>
    <source>
        <strain evidence="2">cv. PBC81</strain>
    </source>
</reference>
<comment type="caution">
    <text evidence="1">The sequence shown here is derived from an EMBL/GenBank/DDBJ whole genome shotgun (WGS) entry which is preliminary data.</text>
</comment>
<dbReference type="AlphaFoldDB" id="A0A2G2XQU4"/>
<protein>
    <submittedName>
        <fullName evidence="1">Uncharacterized protein</fullName>
    </submittedName>
</protein>
<organism evidence="1 2">
    <name type="scientific">Capsicum baccatum</name>
    <name type="common">Peruvian pepper</name>
    <dbReference type="NCBI Taxonomy" id="33114"/>
    <lineage>
        <taxon>Eukaryota</taxon>
        <taxon>Viridiplantae</taxon>
        <taxon>Streptophyta</taxon>
        <taxon>Embryophyta</taxon>
        <taxon>Tracheophyta</taxon>
        <taxon>Spermatophyta</taxon>
        <taxon>Magnoliopsida</taxon>
        <taxon>eudicotyledons</taxon>
        <taxon>Gunneridae</taxon>
        <taxon>Pentapetalae</taxon>
        <taxon>asterids</taxon>
        <taxon>lamiids</taxon>
        <taxon>Solanales</taxon>
        <taxon>Solanaceae</taxon>
        <taxon>Solanoideae</taxon>
        <taxon>Capsiceae</taxon>
        <taxon>Capsicum</taxon>
    </lineage>
</organism>
<gene>
    <name evidence="1" type="ORF">CQW23_02215</name>
</gene>
<accession>A0A2G2XQU4</accession>